<dbReference type="RefSeq" id="WP_092857224.1">
    <property type="nucleotide sequence ID" value="NZ_FOQH01000001.1"/>
</dbReference>
<protein>
    <submittedName>
        <fullName evidence="4">Flavin-dependent oxidoreductase, luciferase family (Includes alkanesulfonate monooxygenase SsuD and methylene tetrahydromethanopterin reductase)</fullName>
    </submittedName>
</protein>
<dbReference type="OrthoDB" id="9804736at2"/>
<dbReference type="InterPro" id="IPR050766">
    <property type="entry name" value="Bact_Lucif_Oxidored"/>
</dbReference>
<dbReference type="PANTHER" id="PTHR30137:SF8">
    <property type="entry name" value="BLR5498 PROTEIN"/>
    <property type="match status" value="1"/>
</dbReference>
<keyword evidence="5" id="KW-1185">Reference proteome</keyword>
<gene>
    <name evidence="4" type="ORF">SAMN05216258_101365</name>
</gene>
<keyword evidence="2 4" id="KW-0503">Monooxygenase</keyword>
<evidence type="ECO:0000313" key="4">
    <source>
        <dbReference type="EMBL" id="SFH66121.1"/>
    </source>
</evidence>
<evidence type="ECO:0000256" key="1">
    <source>
        <dbReference type="ARBA" id="ARBA00023002"/>
    </source>
</evidence>
<dbReference type="Gene3D" id="3.20.20.30">
    <property type="entry name" value="Luciferase-like domain"/>
    <property type="match status" value="1"/>
</dbReference>
<dbReference type="AlphaFoldDB" id="A0A1I3BWK0"/>
<evidence type="ECO:0000256" key="2">
    <source>
        <dbReference type="ARBA" id="ARBA00023033"/>
    </source>
</evidence>
<proteinExistence type="predicted"/>
<dbReference type="STRING" id="1114924.SAMN05216258_101365"/>
<evidence type="ECO:0000259" key="3">
    <source>
        <dbReference type="Pfam" id="PF00296"/>
    </source>
</evidence>
<dbReference type="Pfam" id="PF00296">
    <property type="entry name" value="Bac_luciferase"/>
    <property type="match status" value="1"/>
</dbReference>
<accession>A0A1I3BWK0</accession>
<dbReference type="InterPro" id="IPR011251">
    <property type="entry name" value="Luciferase-like_dom"/>
</dbReference>
<dbReference type="GO" id="GO:0004497">
    <property type="term" value="F:monooxygenase activity"/>
    <property type="evidence" value="ECO:0007669"/>
    <property type="project" value="UniProtKB-KW"/>
</dbReference>
<dbReference type="GO" id="GO:0005829">
    <property type="term" value="C:cytosol"/>
    <property type="evidence" value="ECO:0007669"/>
    <property type="project" value="TreeGrafter"/>
</dbReference>
<dbReference type="SUPFAM" id="SSF51679">
    <property type="entry name" value="Bacterial luciferase-like"/>
    <property type="match status" value="1"/>
</dbReference>
<name>A0A1I3BWK0_9RHOB</name>
<dbReference type="EMBL" id="FOQH01000001">
    <property type="protein sequence ID" value="SFH66121.1"/>
    <property type="molecule type" value="Genomic_DNA"/>
</dbReference>
<evidence type="ECO:0000313" key="5">
    <source>
        <dbReference type="Proteomes" id="UP000199377"/>
    </source>
</evidence>
<organism evidence="4 5">
    <name type="scientific">Albimonas pacifica</name>
    <dbReference type="NCBI Taxonomy" id="1114924"/>
    <lineage>
        <taxon>Bacteria</taxon>
        <taxon>Pseudomonadati</taxon>
        <taxon>Pseudomonadota</taxon>
        <taxon>Alphaproteobacteria</taxon>
        <taxon>Rhodobacterales</taxon>
        <taxon>Paracoccaceae</taxon>
        <taxon>Albimonas</taxon>
    </lineage>
</organism>
<dbReference type="InterPro" id="IPR036661">
    <property type="entry name" value="Luciferase-like_sf"/>
</dbReference>
<reference evidence="4 5" key="1">
    <citation type="submission" date="2016-10" db="EMBL/GenBank/DDBJ databases">
        <authorList>
            <person name="de Groot N.N."/>
        </authorList>
    </citation>
    <scope>NUCLEOTIDE SEQUENCE [LARGE SCALE GENOMIC DNA]</scope>
    <source>
        <strain evidence="4 5">CGMCC 1.11030</strain>
    </source>
</reference>
<keyword evidence="1" id="KW-0560">Oxidoreductase</keyword>
<feature type="domain" description="Luciferase-like" evidence="3">
    <location>
        <begin position="6"/>
        <end position="307"/>
    </location>
</feature>
<dbReference type="PANTHER" id="PTHR30137">
    <property type="entry name" value="LUCIFERASE-LIKE MONOOXYGENASE"/>
    <property type="match status" value="1"/>
</dbReference>
<dbReference type="GO" id="GO:0016705">
    <property type="term" value="F:oxidoreductase activity, acting on paired donors, with incorporation or reduction of molecular oxygen"/>
    <property type="evidence" value="ECO:0007669"/>
    <property type="project" value="InterPro"/>
</dbReference>
<dbReference type="Proteomes" id="UP000199377">
    <property type="component" value="Unassembled WGS sequence"/>
</dbReference>
<sequence>MRRAKLGLFNLMGLRDRTSAPVAVLRTTVDAVKMAEDFGFDIAWFAEHHFTNHSICPNALMMVSHLAGQTARIRLGPAVLALPFHNPLRLVQEVALADLLASGRLALGLGAGYQPYEFDRFGIDPAEKHARMLEIWDILEQGLTTGRVEHSGVHYAVKPTELSMRPFGLAPPEIFVASRAPEVVRRAARGGHTPFIGFGHRGLAPALAARAGLEAAWAEGGGDPATMPLAVQRFVYVTEDRAQAELAAACVRDFARAYHTLGAAALDKDGAFVRLMPLNDEPPLDDFLETAVIGPAEHCAERLATELTALRPTHLCCMMGLAGIGRQETLASLERFGTEVLPLLAPLVDAGEPAPLPGHAPALAAWRG</sequence>